<comment type="caution">
    <text evidence="2">The sequence shown here is derived from an EMBL/GenBank/DDBJ whole genome shotgun (WGS) entry which is preliminary data.</text>
</comment>
<evidence type="ECO:0000313" key="3">
    <source>
        <dbReference type="Proteomes" id="UP001626550"/>
    </source>
</evidence>
<proteinExistence type="predicted"/>
<name>A0ABD2PR30_9PLAT</name>
<protein>
    <submittedName>
        <fullName evidence="2">Uncharacterized protein</fullName>
    </submittedName>
</protein>
<dbReference type="Proteomes" id="UP001626550">
    <property type="component" value="Unassembled WGS sequence"/>
</dbReference>
<keyword evidence="1" id="KW-0732">Signal</keyword>
<reference evidence="2 3" key="1">
    <citation type="submission" date="2024-11" db="EMBL/GenBank/DDBJ databases">
        <title>Adaptive evolution of stress response genes in parasites aligns with host niche diversity.</title>
        <authorList>
            <person name="Hahn C."/>
            <person name="Resl P."/>
        </authorList>
    </citation>
    <scope>NUCLEOTIDE SEQUENCE [LARGE SCALE GENOMIC DNA]</scope>
    <source>
        <strain evidence="2">EGGRZ-B1_66</strain>
        <tissue evidence="2">Body</tissue>
    </source>
</reference>
<keyword evidence="3" id="KW-1185">Reference proteome</keyword>
<evidence type="ECO:0000256" key="1">
    <source>
        <dbReference type="SAM" id="SignalP"/>
    </source>
</evidence>
<gene>
    <name evidence="2" type="ORF">Ciccas_011811</name>
</gene>
<dbReference type="AlphaFoldDB" id="A0ABD2PR30"/>
<sequence>MASKKSGNQLIFLTLFAIPLLLLSVSLPKATSLELRLERSKRGSDDKTFKLGVILEANDTLSRRTVEQAVAYVMSVFRDQTRDHKLQQYTLEPLFIELENSHNLFVSNEEGMSSLHINIMFAFFSPRKHR</sequence>
<feature type="chain" id="PRO_5044769857" evidence="1">
    <location>
        <begin position="33"/>
        <end position="130"/>
    </location>
</feature>
<organism evidence="2 3">
    <name type="scientific">Cichlidogyrus casuarinus</name>
    <dbReference type="NCBI Taxonomy" id="1844966"/>
    <lineage>
        <taxon>Eukaryota</taxon>
        <taxon>Metazoa</taxon>
        <taxon>Spiralia</taxon>
        <taxon>Lophotrochozoa</taxon>
        <taxon>Platyhelminthes</taxon>
        <taxon>Monogenea</taxon>
        <taxon>Monopisthocotylea</taxon>
        <taxon>Dactylogyridea</taxon>
        <taxon>Ancyrocephalidae</taxon>
        <taxon>Cichlidogyrus</taxon>
    </lineage>
</organism>
<dbReference type="EMBL" id="JBJKFK010003691">
    <property type="protein sequence ID" value="KAL3309640.1"/>
    <property type="molecule type" value="Genomic_DNA"/>
</dbReference>
<evidence type="ECO:0000313" key="2">
    <source>
        <dbReference type="EMBL" id="KAL3309640.1"/>
    </source>
</evidence>
<accession>A0ABD2PR30</accession>
<feature type="signal peptide" evidence="1">
    <location>
        <begin position="1"/>
        <end position="32"/>
    </location>
</feature>